<accession>A0ABP0MT33</accession>
<comment type="caution">
    <text evidence="3">The sequence shown here is derived from an EMBL/GenBank/DDBJ whole genome shotgun (WGS) entry which is preliminary data.</text>
</comment>
<dbReference type="PROSITE" id="PS50853">
    <property type="entry name" value="FN3"/>
    <property type="match status" value="1"/>
</dbReference>
<dbReference type="InterPro" id="IPR011333">
    <property type="entry name" value="SKP1/BTB/POZ_sf"/>
</dbReference>
<dbReference type="InterPro" id="IPR000210">
    <property type="entry name" value="BTB/POZ_dom"/>
</dbReference>
<dbReference type="InterPro" id="IPR003961">
    <property type="entry name" value="FN3_dom"/>
</dbReference>
<dbReference type="SMART" id="SM00225">
    <property type="entry name" value="BTB"/>
    <property type="match status" value="1"/>
</dbReference>
<gene>
    <name evidence="3" type="ORF">CCMP2556_LOCUS27228</name>
</gene>
<proteinExistence type="predicted"/>
<dbReference type="PROSITE" id="PS50097">
    <property type="entry name" value="BTB"/>
    <property type="match status" value="1"/>
</dbReference>
<dbReference type="SMART" id="SM00060">
    <property type="entry name" value="FN3"/>
    <property type="match status" value="1"/>
</dbReference>
<dbReference type="Proteomes" id="UP001642484">
    <property type="component" value="Unassembled WGS sequence"/>
</dbReference>
<dbReference type="CDD" id="cd18186">
    <property type="entry name" value="BTB_POZ_ZBTB_KLHL-like"/>
    <property type="match status" value="1"/>
</dbReference>
<protein>
    <recommendedName>
        <fullName evidence="5">BTB domain-containing protein</fullName>
    </recommendedName>
</protein>
<dbReference type="CDD" id="cd00063">
    <property type="entry name" value="FN3"/>
    <property type="match status" value="1"/>
</dbReference>
<name>A0ABP0MT33_9DINO</name>
<sequence length="1156" mass="130298">MEGLTRRTWWLFARRLKRQELAWDESRKEALKASAAICGQGHVYHRIQPQNSKDPDRFWEFALVEQSLSLRLFMKYAIEDEEKEEKAPAEDGEENPEAKEDAVQTIPDVFLDGGAGRKGWALGALRQAVLRFPIGCFVRVRLEDIRIRDALGRIFGVPVQSSETRKRCFPDLEADHPFCKIAKTKENGKQFYNNPWDSNACLVVNDRCFFVHKYFVTESSGFFKNLFADDAETTSGDYTLRLDEKLRDDYFEFILRWMYTGRVDGINAENCISMIREAKFLLMNEDFVRILYQTFIKACKSSDSSSTLAESLSQQASDLLVKELFNLLDDCGFSADLRLKCLVLWAHQFPLLHGEDAVLLRKHLSDLIEKCTADGLASLVKQSPEAFDIIPASTLFKLTQSDGWVRQTDVPAACVAELRREKPIILGGLLAGESRMGLVQTRIKRHRWHPKLLKSSDALLLSVGWRRFQTLPVFSLEDRGEKRMRYLKYTLEHAHCTMTCYGPMVPPNTGVLAFRSWEKVGHFRVCGTGVVLEAAPNFEVKKKLKLVGEPYKIFRNTAFIKNMFSSDLEVNKYMHAKIQTVSGIRGEIKKAEGVKGQFRASFEDRILMSDLVVCKCWITVPFKEFYHPVLDVPNWRPARLIGELRAAQGVPVPDNPDSRYGKQLVRPERRFNPLKVPKSLQASLPFSAKQKLAPKKQKTALTRKAAIVSSEREKAVNNLIQRLLRRALDTVWDRERAVGSGSATRRLYTIRKEKARVRQQASDRKRKVKEVQDRFIQEGCEAPEGDDDGLRWFHRSKAFFFPGGVAVSVFGTDMWRVSLALLATLCQVSQCEKHVPGATARRTASPVDAFGTPVPSSLAIPNIPQALPPARLTSSAGYLELELVLAAIDLTAECEVFRDDADGAEPSISCFRGSCVSLVRLPGLKVDAQYSFTMQIVQRIRDPGSGVWFEFHGPRSRPITFVTAGLPDWQLAIPETTSLGSIVMRLSWEEPMTGGSSILGYQVEMETNTAPGWNLIYDGSQDPMVKHLVLQNLSYGTTYFYNVYAINAIGRSKPISTAYTVAVPLEKTFFYPLSTDPSIPNETIPDAIVADIGTELVIRAKNPVTEQLEEGSTHRNYLAAIYDARGPEHINLVGAASHVLLQLGMDEERFSSMALI</sequence>
<reference evidence="3 4" key="1">
    <citation type="submission" date="2024-02" db="EMBL/GenBank/DDBJ databases">
        <authorList>
            <person name="Chen Y."/>
            <person name="Shah S."/>
            <person name="Dougan E. K."/>
            <person name="Thang M."/>
            <person name="Chan C."/>
        </authorList>
    </citation>
    <scope>NUCLEOTIDE SEQUENCE [LARGE SCALE GENOMIC DNA]</scope>
</reference>
<evidence type="ECO:0000313" key="4">
    <source>
        <dbReference type="Proteomes" id="UP001642484"/>
    </source>
</evidence>
<dbReference type="InterPro" id="IPR007034">
    <property type="entry name" value="BMS1_TSR1_C"/>
</dbReference>
<dbReference type="Pfam" id="PF00041">
    <property type="entry name" value="fn3"/>
    <property type="match status" value="1"/>
</dbReference>
<dbReference type="PANTHER" id="PTHR12858:SF2">
    <property type="entry name" value="RIBOSOME BIOGENESIS PROTEIN BMS1 HOMOLOG"/>
    <property type="match status" value="1"/>
</dbReference>
<dbReference type="PANTHER" id="PTHR12858">
    <property type="entry name" value="RIBOSOME BIOGENESIS PROTEIN"/>
    <property type="match status" value="1"/>
</dbReference>
<evidence type="ECO:0000313" key="3">
    <source>
        <dbReference type="EMBL" id="CAK9054471.1"/>
    </source>
</evidence>
<dbReference type="EMBL" id="CAXAMN010019535">
    <property type="protein sequence ID" value="CAK9054471.1"/>
    <property type="molecule type" value="Genomic_DNA"/>
</dbReference>
<dbReference type="Pfam" id="PF04950">
    <property type="entry name" value="RIBIOP_C"/>
    <property type="match status" value="1"/>
</dbReference>
<dbReference type="SUPFAM" id="SSF49265">
    <property type="entry name" value="Fibronectin type III"/>
    <property type="match status" value="1"/>
</dbReference>
<feature type="domain" description="Fibronectin type-III" evidence="2">
    <location>
        <begin position="970"/>
        <end position="1066"/>
    </location>
</feature>
<organism evidence="3 4">
    <name type="scientific">Durusdinium trenchii</name>
    <dbReference type="NCBI Taxonomy" id="1381693"/>
    <lineage>
        <taxon>Eukaryota</taxon>
        <taxon>Sar</taxon>
        <taxon>Alveolata</taxon>
        <taxon>Dinophyceae</taxon>
        <taxon>Suessiales</taxon>
        <taxon>Symbiodiniaceae</taxon>
        <taxon>Durusdinium</taxon>
    </lineage>
</organism>
<dbReference type="Pfam" id="PF00651">
    <property type="entry name" value="BTB"/>
    <property type="match status" value="1"/>
</dbReference>
<dbReference type="Gene3D" id="3.30.710.10">
    <property type="entry name" value="Potassium Channel Kv1.1, Chain A"/>
    <property type="match status" value="1"/>
</dbReference>
<dbReference type="SUPFAM" id="SSF54695">
    <property type="entry name" value="POZ domain"/>
    <property type="match status" value="1"/>
</dbReference>
<evidence type="ECO:0008006" key="5">
    <source>
        <dbReference type="Google" id="ProtNLM"/>
    </source>
</evidence>
<dbReference type="Gene3D" id="2.60.40.10">
    <property type="entry name" value="Immunoglobulins"/>
    <property type="match status" value="1"/>
</dbReference>
<feature type="domain" description="BTB" evidence="1">
    <location>
        <begin position="198"/>
        <end position="267"/>
    </location>
</feature>
<dbReference type="InterPro" id="IPR013783">
    <property type="entry name" value="Ig-like_fold"/>
</dbReference>
<evidence type="ECO:0000259" key="1">
    <source>
        <dbReference type="PROSITE" id="PS50097"/>
    </source>
</evidence>
<keyword evidence="4" id="KW-1185">Reference proteome</keyword>
<dbReference type="SMART" id="SM01362">
    <property type="entry name" value="DUF663"/>
    <property type="match status" value="1"/>
</dbReference>
<dbReference type="InterPro" id="IPR036116">
    <property type="entry name" value="FN3_sf"/>
</dbReference>
<evidence type="ECO:0000259" key="2">
    <source>
        <dbReference type="PROSITE" id="PS50853"/>
    </source>
</evidence>
<dbReference type="InterPro" id="IPR039761">
    <property type="entry name" value="Bms1/Tsr1"/>
</dbReference>